<dbReference type="Proteomes" id="UP001497392">
    <property type="component" value="Unassembled WGS sequence"/>
</dbReference>
<evidence type="ECO:0000256" key="9">
    <source>
        <dbReference type="ARBA" id="ARBA00044632"/>
    </source>
</evidence>
<dbReference type="Gene3D" id="1.10.1670.10">
    <property type="entry name" value="Helix-hairpin-Helix base-excision DNA repair enzymes (C-terminal)"/>
    <property type="match status" value="1"/>
</dbReference>
<dbReference type="CDD" id="cd00056">
    <property type="entry name" value="ENDO3c"/>
    <property type="match status" value="1"/>
</dbReference>
<feature type="domain" description="HhH-GPD" evidence="11">
    <location>
        <begin position="185"/>
        <end position="365"/>
    </location>
</feature>
<dbReference type="Pfam" id="PF07934">
    <property type="entry name" value="OGG_N"/>
    <property type="match status" value="1"/>
</dbReference>
<dbReference type="InterPro" id="IPR023170">
    <property type="entry name" value="HhH_base_excis_C"/>
</dbReference>
<feature type="compositionally biased region" description="Polar residues" evidence="10">
    <location>
        <begin position="446"/>
        <end position="461"/>
    </location>
</feature>
<dbReference type="Pfam" id="PF00730">
    <property type="entry name" value="HhH-GPD"/>
    <property type="match status" value="1"/>
</dbReference>
<keyword evidence="8" id="KW-0326">Glycosidase</keyword>
<dbReference type="EMBL" id="CAXHTA020000018">
    <property type="protein sequence ID" value="CAL5228559.1"/>
    <property type="molecule type" value="Genomic_DNA"/>
</dbReference>
<keyword evidence="13" id="KW-1185">Reference proteome</keyword>
<evidence type="ECO:0000256" key="3">
    <source>
        <dbReference type="ARBA" id="ARBA00022763"/>
    </source>
</evidence>
<name>A0ABP1G8P7_9CHLO</name>
<dbReference type="Gene3D" id="3.30.310.40">
    <property type="match status" value="1"/>
</dbReference>
<evidence type="ECO:0000256" key="8">
    <source>
        <dbReference type="ARBA" id="ARBA00023295"/>
    </source>
</evidence>
<sequence>MTLSQDLRRTIEVASRSWALSLSAARQSSLAACQRQRATCRVFRKHVSRLQASMGASTGPDAQEWRSLAMPRSELCLAFTLPTGQSFRWRKTGEDLYTGVVHQRVVQVRQQEDDAEYRVLARSETAAPLDDGNVLRDYFNAGTSLGELAKIWASKDPRFCSVHPYFPGARVLRQDPVECLFQFVCSSNNHISRIHGMVERLCKAYGTPLHITDKAAAASLPEDLAFYAFPSLQQLQEATDDNLRAEGFGYRAKFIVGSVKLLMEKEGGGAAWLQGLRQVPYLEASEALCSLPGVGPKVAACVCLFSLDKHAAIPVDTHVWQLAARYYTPHLKGKTLTKQLMVAVESALQERFGSHAGWAHNTLFISELASQRHVLPAHLHPGHRGRAPKKAKGPDEDEGADMKGPVTPPQQLGRGQRSAARSAGAKRRAKPSSVKREPEEDDLTFKGSQSQPGAGSNSQPNAVHPKRSESASGPEVRAQEQSATVSKIVEGAALKAFAEVRQTDAGAKAQVADAVQIVKKQIEDGAGSSTGRARKVARKMAQQQPVDART</sequence>
<dbReference type="PANTHER" id="PTHR10242:SF2">
    <property type="entry name" value="N-GLYCOSYLASE_DNA LYASE"/>
    <property type="match status" value="1"/>
</dbReference>
<reference evidence="12 13" key="1">
    <citation type="submission" date="2024-06" db="EMBL/GenBank/DDBJ databases">
        <authorList>
            <person name="Kraege A."/>
            <person name="Thomma B."/>
        </authorList>
    </citation>
    <scope>NUCLEOTIDE SEQUENCE [LARGE SCALE GENOMIC DNA]</scope>
</reference>
<comment type="catalytic activity">
    <reaction evidence="9">
        <text>2'-deoxyribonucleotide-(2'-deoxyribose 5'-phosphate)-2'-deoxyribonucleotide-DNA = a 3'-end 2'-deoxyribonucleotide-(2,3-dehydro-2,3-deoxyribose 5'-phosphate)-DNA + a 5'-end 5'-phospho-2'-deoxyribonucleoside-DNA + H(+)</text>
        <dbReference type="Rhea" id="RHEA:66592"/>
        <dbReference type="Rhea" id="RHEA-COMP:13180"/>
        <dbReference type="Rhea" id="RHEA-COMP:16897"/>
        <dbReference type="Rhea" id="RHEA-COMP:17067"/>
        <dbReference type="ChEBI" id="CHEBI:15378"/>
        <dbReference type="ChEBI" id="CHEBI:136412"/>
        <dbReference type="ChEBI" id="CHEBI:157695"/>
        <dbReference type="ChEBI" id="CHEBI:167181"/>
        <dbReference type="EC" id="4.2.99.18"/>
    </reaction>
</comment>
<dbReference type="InterPro" id="IPR011257">
    <property type="entry name" value="DNA_glycosylase"/>
</dbReference>
<feature type="region of interest" description="Disordered" evidence="10">
    <location>
        <begin position="522"/>
        <end position="550"/>
    </location>
</feature>
<evidence type="ECO:0000256" key="1">
    <source>
        <dbReference type="ARBA" id="ARBA00010679"/>
    </source>
</evidence>
<evidence type="ECO:0000259" key="11">
    <source>
        <dbReference type="SMART" id="SM00478"/>
    </source>
</evidence>
<dbReference type="EC" id="4.2.99.18" evidence="2"/>
<organism evidence="12 13">
    <name type="scientific">Coccomyxa viridis</name>
    <dbReference type="NCBI Taxonomy" id="1274662"/>
    <lineage>
        <taxon>Eukaryota</taxon>
        <taxon>Viridiplantae</taxon>
        <taxon>Chlorophyta</taxon>
        <taxon>core chlorophytes</taxon>
        <taxon>Trebouxiophyceae</taxon>
        <taxon>Trebouxiophyceae incertae sedis</taxon>
        <taxon>Coccomyxaceae</taxon>
        <taxon>Coccomyxa</taxon>
    </lineage>
</organism>
<evidence type="ECO:0000256" key="2">
    <source>
        <dbReference type="ARBA" id="ARBA00012720"/>
    </source>
</evidence>
<keyword evidence="3" id="KW-0227">DNA damage</keyword>
<gene>
    <name evidence="12" type="primary">g11715</name>
    <name evidence="12" type="ORF">VP750_LOCUS10465</name>
</gene>
<dbReference type="SUPFAM" id="SSF55945">
    <property type="entry name" value="TATA-box binding protein-like"/>
    <property type="match status" value="1"/>
</dbReference>
<keyword evidence="5" id="KW-0234">DNA repair</keyword>
<feature type="region of interest" description="Disordered" evidence="10">
    <location>
        <begin position="378"/>
        <end position="483"/>
    </location>
</feature>
<dbReference type="SMART" id="SM00478">
    <property type="entry name" value="ENDO3c"/>
    <property type="match status" value="1"/>
</dbReference>
<evidence type="ECO:0000256" key="5">
    <source>
        <dbReference type="ARBA" id="ARBA00023204"/>
    </source>
</evidence>
<dbReference type="SUPFAM" id="SSF48150">
    <property type="entry name" value="DNA-glycosylase"/>
    <property type="match status" value="1"/>
</dbReference>
<proteinExistence type="inferred from homology"/>
<feature type="compositionally biased region" description="Polar residues" evidence="10">
    <location>
        <begin position="541"/>
        <end position="550"/>
    </location>
</feature>
<evidence type="ECO:0000313" key="13">
    <source>
        <dbReference type="Proteomes" id="UP001497392"/>
    </source>
</evidence>
<accession>A0ABP1G8P7</accession>
<dbReference type="InterPro" id="IPR052054">
    <property type="entry name" value="Oxidative_DNA_repair_enzyme"/>
</dbReference>
<evidence type="ECO:0000256" key="10">
    <source>
        <dbReference type="SAM" id="MobiDB-lite"/>
    </source>
</evidence>
<evidence type="ECO:0000313" key="12">
    <source>
        <dbReference type="EMBL" id="CAL5228559.1"/>
    </source>
</evidence>
<keyword evidence="7" id="KW-0511">Multifunctional enzyme</keyword>
<dbReference type="PANTHER" id="PTHR10242">
    <property type="entry name" value="8-OXOGUANINE DNA GLYCOSYLASE"/>
    <property type="match status" value="1"/>
</dbReference>
<evidence type="ECO:0000256" key="4">
    <source>
        <dbReference type="ARBA" id="ARBA00022801"/>
    </source>
</evidence>
<evidence type="ECO:0000256" key="7">
    <source>
        <dbReference type="ARBA" id="ARBA00023268"/>
    </source>
</evidence>
<keyword evidence="6" id="KW-0456">Lyase</keyword>
<comment type="caution">
    <text evidence="12">The sequence shown here is derived from an EMBL/GenBank/DDBJ whole genome shotgun (WGS) entry which is preliminary data.</text>
</comment>
<feature type="compositionally biased region" description="Basic residues" evidence="10">
    <location>
        <begin position="380"/>
        <end position="391"/>
    </location>
</feature>
<keyword evidence="4" id="KW-0378">Hydrolase</keyword>
<dbReference type="InterPro" id="IPR012904">
    <property type="entry name" value="OGG_N"/>
</dbReference>
<protein>
    <recommendedName>
        <fullName evidence="2">DNA-(apurinic or apyrimidinic site) lyase</fullName>
        <ecNumber evidence="2">4.2.99.18</ecNumber>
    </recommendedName>
</protein>
<evidence type="ECO:0000256" key="6">
    <source>
        <dbReference type="ARBA" id="ARBA00023239"/>
    </source>
</evidence>
<comment type="similarity">
    <text evidence="1">Belongs to the type-1 OGG1 family.</text>
</comment>
<feature type="compositionally biased region" description="Low complexity" evidence="10">
    <location>
        <begin position="413"/>
        <end position="423"/>
    </location>
</feature>
<dbReference type="InterPro" id="IPR003265">
    <property type="entry name" value="HhH-GPD_domain"/>
</dbReference>
<dbReference type="Gene3D" id="1.10.340.30">
    <property type="entry name" value="Hypothetical protein, domain 2"/>
    <property type="match status" value="1"/>
</dbReference>